<dbReference type="GeneID" id="82297138"/>
<name>A0A371NFJ0_9EURY</name>
<dbReference type="GO" id="GO:0006364">
    <property type="term" value="P:rRNA processing"/>
    <property type="evidence" value="ECO:0007669"/>
    <property type="project" value="InterPro"/>
</dbReference>
<comment type="caution">
    <text evidence="4">The sequence shown here is derived from an EMBL/GenBank/DDBJ whole genome shotgun (WGS) entry which is preliminary data.</text>
</comment>
<keyword evidence="4" id="KW-0687">Ribonucleoprotein</keyword>
<evidence type="ECO:0000313" key="5">
    <source>
        <dbReference type="Proteomes" id="UP000256864"/>
    </source>
</evidence>
<dbReference type="SUPFAM" id="SSF52954">
    <property type="entry name" value="Class II aaRS ABD-related"/>
    <property type="match status" value="1"/>
</dbReference>
<evidence type="ECO:0000313" key="4">
    <source>
        <dbReference type="EMBL" id="REE28676.1"/>
    </source>
</evidence>
<evidence type="ECO:0000256" key="2">
    <source>
        <dbReference type="HAMAP-Rule" id="MF_00699"/>
    </source>
</evidence>
<dbReference type="SMR" id="A0A371NFJ0"/>
<dbReference type="RefSeq" id="WP_010876318.1">
    <property type="nucleotide sequence ID" value="NZ_QREL01000001.1"/>
</dbReference>
<protein>
    <recommendedName>
        <fullName evidence="2">Probable Brix domain-containing ribosomal biogenesis protein</fullName>
    </recommendedName>
</protein>
<dbReference type="GO" id="GO:0019843">
    <property type="term" value="F:rRNA binding"/>
    <property type="evidence" value="ECO:0007669"/>
    <property type="project" value="InterPro"/>
</dbReference>
<feature type="domain" description="Brix" evidence="3">
    <location>
        <begin position="1"/>
        <end position="155"/>
    </location>
</feature>
<dbReference type="SMART" id="SM00879">
    <property type="entry name" value="Brix"/>
    <property type="match status" value="1"/>
</dbReference>
<dbReference type="AlphaFoldDB" id="A0A371NFJ0"/>
<evidence type="ECO:0000256" key="1">
    <source>
        <dbReference type="ARBA" id="ARBA00022517"/>
    </source>
</evidence>
<dbReference type="EMBL" id="QREL01000001">
    <property type="protein sequence ID" value="REE28676.1"/>
    <property type="molecule type" value="Genomic_DNA"/>
</dbReference>
<organism evidence="4 5">
    <name type="scientific">Methanothermobacter defluvii</name>
    <dbReference type="NCBI Taxonomy" id="49339"/>
    <lineage>
        <taxon>Archaea</taxon>
        <taxon>Methanobacteriati</taxon>
        <taxon>Methanobacteriota</taxon>
        <taxon>Methanomada group</taxon>
        <taxon>Methanobacteria</taxon>
        <taxon>Methanobacteriales</taxon>
        <taxon>Methanobacteriaceae</taxon>
        <taxon>Methanothermobacter</taxon>
    </lineage>
</organism>
<dbReference type="GO" id="GO:1990904">
    <property type="term" value="C:ribonucleoprotein complex"/>
    <property type="evidence" value="ECO:0007669"/>
    <property type="project" value="UniProtKB-KW"/>
</dbReference>
<keyword evidence="1 2" id="KW-0690">Ribosome biogenesis</keyword>
<dbReference type="Proteomes" id="UP000256864">
    <property type="component" value="Unassembled WGS sequence"/>
</dbReference>
<proteinExistence type="inferred from homology"/>
<reference evidence="4 5" key="1">
    <citation type="submission" date="2018-07" db="EMBL/GenBank/DDBJ databases">
        <title>Genomic Encyclopedia of Type Strains, Phase IV (KMG-IV): sequencing the most valuable type-strain genomes for metagenomic binning, comparative biology and taxonomic classification.</title>
        <authorList>
            <person name="Goeker M."/>
        </authorList>
    </citation>
    <scope>NUCLEOTIDE SEQUENCE [LARGE SCALE GENOMIC DNA]</scope>
    <source>
        <strain evidence="4 5">DSM 7466</strain>
    </source>
</reference>
<dbReference type="HAMAP" id="MF_00699">
    <property type="entry name" value="BriX"/>
    <property type="match status" value="1"/>
</dbReference>
<dbReference type="InterPro" id="IPR007109">
    <property type="entry name" value="Brix"/>
</dbReference>
<accession>A0A371NFJ0</accession>
<dbReference type="Gene3D" id="3.40.50.10480">
    <property type="entry name" value="Probable brix-domain ribosomal biogenesis protein"/>
    <property type="match status" value="1"/>
</dbReference>
<evidence type="ECO:0000259" key="3">
    <source>
        <dbReference type="PROSITE" id="PS50833"/>
    </source>
</evidence>
<sequence>MLLTTSRKPSQRTRSFSQRLSRIMGWRYINRGKMSLRDVLIEARGPVAVVSERHGNPARITFLDERGGERGYILFNPSFEMKKPELADKAVRVSSCPPGSEGLCNLMGLEVDESSSRDAWSIRTDEEYAWVMELMDARGTPAGFKLLIRDFRVGE</sequence>
<dbReference type="PROSITE" id="PS50833">
    <property type="entry name" value="BRIX"/>
    <property type="match status" value="1"/>
</dbReference>
<comment type="function">
    <text evidence="2">Probably involved in the biogenesis of the ribosome.</text>
</comment>
<dbReference type="InterPro" id="IPR023548">
    <property type="entry name" value="Brix_dom_Rbsml_bgen_prot"/>
</dbReference>
<keyword evidence="5" id="KW-1185">Reference proteome</keyword>
<gene>
    <name evidence="4" type="ORF">C7452_0696</name>
</gene>